<sequence>MYRTTKLVFLDFDDRKNHLLGAGQAKATYEVGRRLAAKGYDITVVSSRFPGSYDRREAGINYRHIGLGTRYIRLNNAAYILCVPFVISRLRADLVIECFTAPISTLFTPLWTGTPVVAVPSSFEARRFSRLYHLPFFLIERLGMPLYRYFLPYTPYQDQKMRQVNPQVTSSIVGQGVNPGDFRVTSRTPRHLLFLGRLDLDQKGLDLLLTAFARVASRLKLPLVIAGHGPDRDRVLALIAKLRLEKSVRLTGPAYGLQKKRLLSRSLLAVIPSRHEGFCIFALEALAAGVPVVGFDIPGLSWLSPEVSFKSPAYDVELFADQLINAAKKAANPRLKTRCRKLARNFSWDEVANKYHSFFQTVLAPQAVPSPIPGYLLHSAKK</sequence>
<gene>
    <name evidence="3" type="ORF">UX78_C0001G0070</name>
</gene>
<dbReference type="PATRIC" id="fig|1618357.3.peg.75"/>
<organism evidence="3 4">
    <name type="scientific">Candidatus Amesbacteria bacterium GW2011_GWA2_47_11</name>
    <dbReference type="NCBI Taxonomy" id="1618357"/>
    <lineage>
        <taxon>Bacteria</taxon>
        <taxon>Candidatus Amesiibacteriota</taxon>
    </lineage>
</organism>
<proteinExistence type="predicted"/>
<dbReference type="InterPro" id="IPR001296">
    <property type="entry name" value="Glyco_trans_1"/>
</dbReference>
<accession>A0A0G1RIW5</accession>
<feature type="domain" description="Glycosyltransferase subfamily 4-like N-terminal" evidence="2">
    <location>
        <begin position="23"/>
        <end position="141"/>
    </location>
</feature>
<feature type="domain" description="Glycosyl transferase family 1" evidence="1">
    <location>
        <begin position="188"/>
        <end position="302"/>
    </location>
</feature>
<reference evidence="3 4" key="1">
    <citation type="journal article" date="2015" name="Nature">
        <title>rRNA introns, odd ribosomes, and small enigmatic genomes across a large radiation of phyla.</title>
        <authorList>
            <person name="Brown C.T."/>
            <person name="Hug L.A."/>
            <person name="Thomas B.C."/>
            <person name="Sharon I."/>
            <person name="Castelle C.J."/>
            <person name="Singh A."/>
            <person name="Wilkins M.J."/>
            <person name="Williams K.H."/>
            <person name="Banfield J.F."/>
        </authorList>
    </citation>
    <scope>NUCLEOTIDE SEQUENCE [LARGE SCALE GENOMIC DNA]</scope>
</reference>
<comment type="caution">
    <text evidence="3">The sequence shown here is derived from an EMBL/GenBank/DDBJ whole genome shotgun (WGS) entry which is preliminary data.</text>
</comment>
<dbReference type="Gene3D" id="3.40.50.2000">
    <property type="entry name" value="Glycogen Phosphorylase B"/>
    <property type="match status" value="2"/>
</dbReference>
<dbReference type="Pfam" id="PF00534">
    <property type="entry name" value="Glycos_transf_1"/>
    <property type="match status" value="1"/>
</dbReference>
<name>A0A0G1RIW5_9BACT</name>
<dbReference type="GO" id="GO:0016757">
    <property type="term" value="F:glycosyltransferase activity"/>
    <property type="evidence" value="ECO:0007669"/>
    <property type="project" value="InterPro"/>
</dbReference>
<evidence type="ECO:0000259" key="2">
    <source>
        <dbReference type="Pfam" id="PF13439"/>
    </source>
</evidence>
<evidence type="ECO:0000313" key="3">
    <source>
        <dbReference type="EMBL" id="KKU57017.1"/>
    </source>
</evidence>
<protein>
    <submittedName>
        <fullName evidence="3">Glycosyl transferase group 1</fullName>
    </submittedName>
</protein>
<dbReference type="PANTHER" id="PTHR12526">
    <property type="entry name" value="GLYCOSYLTRANSFERASE"/>
    <property type="match status" value="1"/>
</dbReference>
<dbReference type="Pfam" id="PF13439">
    <property type="entry name" value="Glyco_transf_4"/>
    <property type="match status" value="1"/>
</dbReference>
<evidence type="ECO:0000259" key="1">
    <source>
        <dbReference type="Pfam" id="PF00534"/>
    </source>
</evidence>
<dbReference type="PANTHER" id="PTHR12526:SF630">
    <property type="entry name" value="GLYCOSYLTRANSFERASE"/>
    <property type="match status" value="1"/>
</dbReference>
<dbReference type="AlphaFoldDB" id="A0A0G1RIW5"/>
<dbReference type="SUPFAM" id="SSF53756">
    <property type="entry name" value="UDP-Glycosyltransferase/glycogen phosphorylase"/>
    <property type="match status" value="1"/>
</dbReference>
<dbReference type="EMBL" id="LCNM01000001">
    <property type="protein sequence ID" value="KKU57017.1"/>
    <property type="molecule type" value="Genomic_DNA"/>
</dbReference>
<dbReference type="CDD" id="cd03801">
    <property type="entry name" value="GT4_PimA-like"/>
    <property type="match status" value="1"/>
</dbReference>
<dbReference type="Proteomes" id="UP000034607">
    <property type="component" value="Unassembled WGS sequence"/>
</dbReference>
<dbReference type="InterPro" id="IPR028098">
    <property type="entry name" value="Glyco_trans_4-like_N"/>
</dbReference>
<keyword evidence="3" id="KW-0808">Transferase</keyword>
<evidence type="ECO:0000313" key="4">
    <source>
        <dbReference type="Proteomes" id="UP000034607"/>
    </source>
</evidence>